<feature type="domain" description="TonB-dependent receptor-like beta-barrel" evidence="12">
    <location>
        <begin position="245"/>
        <end position="648"/>
    </location>
</feature>
<dbReference type="OrthoDB" id="9764669at2"/>
<keyword evidence="7 10" id="KW-0472">Membrane</keyword>
<name>A0A0C1FNP6_9SPHI</name>
<keyword evidence="2 10" id="KW-0813">Transport</keyword>
<dbReference type="Pfam" id="PF00593">
    <property type="entry name" value="TonB_dep_Rec_b-barrel"/>
    <property type="match status" value="1"/>
</dbReference>
<keyword evidence="15" id="KW-1185">Reference proteome</keyword>
<evidence type="ECO:0000256" key="8">
    <source>
        <dbReference type="ARBA" id="ARBA00023170"/>
    </source>
</evidence>
<evidence type="ECO:0000313" key="14">
    <source>
        <dbReference type="EMBL" id="KIA89514.1"/>
    </source>
</evidence>
<dbReference type="GO" id="GO:0015344">
    <property type="term" value="F:siderophore uptake transmembrane transporter activity"/>
    <property type="evidence" value="ECO:0007669"/>
    <property type="project" value="TreeGrafter"/>
</dbReference>
<comment type="subcellular location">
    <subcellularLocation>
        <location evidence="1 10">Cell outer membrane</location>
        <topology evidence="1 10">Multi-pass membrane protein</topology>
    </subcellularLocation>
</comment>
<dbReference type="InterPro" id="IPR039426">
    <property type="entry name" value="TonB-dep_rcpt-like"/>
</dbReference>
<keyword evidence="6 11" id="KW-0798">TonB box</keyword>
<evidence type="ECO:0000256" key="4">
    <source>
        <dbReference type="ARBA" id="ARBA00022692"/>
    </source>
</evidence>
<dbReference type="RefSeq" id="WP_039482624.1">
    <property type="nucleotide sequence ID" value="NZ_JSYN01000042.1"/>
</dbReference>
<evidence type="ECO:0000256" key="5">
    <source>
        <dbReference type="ARBA" id="ARBA00022729"/>
    </source>
</evidence>
<evidence type="ECO:0000256" key="11">
    <source>
        <dbReference type="RuleBase" id="RU003357"/>
    </source>
</evidence>
<evidence type="ECO:0000256" key="3">
    <source>
        <dbReference type="ARBA" id="ARBA00022452"/>
    </source>
</evidence>
<dbReference type="Proteomes" id="UP000031246">
    <property type="component" value="Unassembled WGS sequence"/>
</dbReference>
<evidence type="ECO:0000259" key="13">
    <source>
        <dbReference type="Pfam" id="PF07715"/>
    </source>
</evidence>
<dbReference type="PANTHER" id="PTHR30069:SF29">
    <property type="entry name" value="HEMOGLOBIN AND HEMOGLOBIN-HAPTOGLOBIN-BINDING PROTEIN 1-RELATED"/>
    <property type="match status" value="1"/>
</dbReference>
<dbReference type="InterPro" id="IPR037066">
    <property type="entry name" value="Plug_dom_sf"/>
</dbReference>
<evidence type="ECO:0000256" key="7">
    <source>
        <dbReference type="ARBA" id="ARBA00023136"/>
    </source>
</evidence>
<sequence length="692" mass="76674">MRIYLSIALSLCGFVTVAQEIKVDTAKANDLKDVVVTGQYGPKTLRNSVYNVRTINAERIKLRAAANVQQILNTELGFRFSNDLTLGTTDIQLMGMTGRNVKILLDGVPMVDRSDTRESLNQIDINTIERIEIVEGPMSVVYGADALAGVINIITKNPGKPLLNLSARIQEETAGNEYEAISGKGNHIQHIGANWKNNNWSVLAGFTHNDFGGWNLASKTATIEEVNAVTNRWKPKEQFLGNAKIGYRYNNFNIWYRLDALKEDIDVRYGLNPNNYKGVLQTYTTHRYTQQLQSEYKISNSLQLSAIAGFTKLDRATKTVIHDFTNNTEELSTGAGEQDIAKFNAINFRATAIYTLNKAVSFQPGIEYSRDAASGQRIKGSPVINDYAAFVTAEIKLADVINIRPGLRFIKNSIYSAPPVIPSLNAKLVLTSDLDLRLAYAKGFRSPALRELYYDFVDASHNILGNPDLKAEESNSFNGSLVWSGIHENDVEFRSTLTGFYNLVKNRIDFGLSPTNNSVTTLINVARYKTTGGTLDNVFRFKKNLQASLGLSYIGRYNALSEDINLSTPEFAWATEVNSNITYTLPKIRGSISLFYKYTGSLPSYQLSTENNVSTAKLVKIGAFHTADLMFNKNLFKSLTINAGIKNLFNVTQLTNSSTASSGAHSTGGATVPYSYGRSYLLGLSYNWDKLK</sequence>
<proteinExistence type="inferred from homology"/>
<keyword evidence="3 10" id="KW-1134">Transmembrane beta strand</keyword>
<dbReference type="Pfam" id="PF07715">
    <property type="entry name" value="Plug"/>
    <property type="match status" value="1"/>
</dbReference>
<dbReference type="PANTHER" id="PTHR30069">
    <property type="entry name" value="TONB-DEPENDENT OUTER MEMBRANE RECEPTOR"/>
    <property type="match status" value="1"/>
</dbReference>
<comment type="caution">
    <text evidence="14">The sequence shown here is derived from an EMBL/GenBank/DDBJ whole genome shotgun (WGS) entry which is preliminary data.</text>
</comment>
<keyword evidence="5" id="KW-0732">Signal</keyword>
<evidence type="ECO:0000256" key="10">
    <source>
        <dbReference type="PROSITE-ProRule" id="PRU01360"/>
    </source>
</evidence>
<feature type="domain" description="TonB-dependent receptor plug" evidence="13">
    <location>
        <begin position="45"/>
        <end position="150"/>
    </location>
</feature>
<reference evidence="14 15" key="1">
    <citation type="submission" date="2014-10" db="EMBL/GenBank/DDBJ databases">
        <title>Pedobacter Kyungheensis.</title>
        <authorList>
            <person name="Anderson B.M."/>
            <person name="Newman J.D."/>
        </authorList>
    </citation>
    <scope>NUCLEOTIDE SEQUENCE [LARGE SCALE GENOMIC DNA]</scope>
    <source>
        <strain evidence="14 15">KACC 16221</strain>
    </source>
</reference>
<dbReference type="EMBL" id="JSYN01000042">
    <property type="protein sequence ID" value="KIA89514.1"/>
    <property type="molecule type" value="Genomic_DNA"/>
</dbReference>
<accession>A0A0C1FNP6</accession>
<dbReference type="AlphaFoldDB" id="A0A0C1FNP6"/>
<dbReference type="CDD" id="cd01347">
    <property type="entry name" value="ligand_gated_channel"/>
    <property type="match status" value="1"/>
</dbReference>
<evidence type="ECO:0000256" key="2">
    <source>
        <dbReference type="ARBA" id="ARBA00022448"/>
    </source>
</evidence>
<dbReference type="GO" id="GO:0009279">
    <property type="term" value="C:cell outer membrane"/>
    <property type="evidence" value="ECO:0007669"/>
    <property type="project" value="UniProtKB-SubCell"/>
</dbReference>
<organism evidence="14 15">
    <name type="scientific">Pedobacter kyungheensis</name>
    <dbReference type="NCBI Taxonomy" id="1069985"/>
    <lineage>
        <taxon>Bacteria</taxon>
        <taxon>Pseudomonadati</taxon>
        <taxon>Bacteroidota</taxon>
        <taxon>Sphingobacteriia</taxon>
        <taxon>Sphingobacteriales</taxon>
        <taxon>Sphingobacteriaceae</taxon>
        <taxon>Pedobacter</taxon>
    </lineage>
</organism>
<evidence type="ECO:0000259" key="12">
    <source>
        <dbReference type="Pfam" id="PF00593"/>
    </source>
</evidence>
<protein>
    <submittedName>
        <fullName evidence="14">TonB-dependent receptor</fullName>
    </submittedName>
</protein>
<dbReference type="Gene3D" id="2.170.130.10">
    <property type="entry name" value="TonB-dependent receptor, plug domain"/>
    <property type="match status" value="1"/>
</dbReference>
<evidence type="ECO:0000256" key="6">
    <source>
        <dbReference type="ARBA" id="ARBA00023077"/>
    </source>
</evidence>
<keyword evidence="8 14" id="KW-0675">Receptor</keyword>
<evidence type="ECO:0000256" key="1">
    <source>
        <dbReference type="ARBA" id="ARBA00004571"/>
    </source>
</evidence>
<keyword evidence="9 10" id="KW-0998">Cell outer membrane</keyword>
<evidence type="ECO:0000256" key="9">
    <source>
        <dbReference type="ARBA" id="ARBA00023237"/>
    </source>
</evidence>
<dbReference type="InterPro" id="IPR012910">
    <property type="entry name" value="Plug_dom"/>
</dbReference>
<gene>
    <name evidence="14" type="ORF">OC25_25010</name>
</gene>
<dbReference type="InterPro" id="IPR000531">
    <property type="entry name" value="Beta-barrel_TonB"/>
</dbReference>
<keyword evidence="4 10" id="KW-0812">Transmembrane</keyword>
<dbReference type="PROSITE" id="PS52016">
    <property type="entry name" value="TONB_DEPENDENT_REC_3"/>
    <property type="match status" value="1"/>
</dbReference>
<dbReference type="InterPro" id="IPR036942">
    <property type="entry name" value="Beta-barrel_TonB_sf"/>
</dbReference>
<dbReference type="GO" id="GO:0044718">
    <property type="term" value="P:siderophore transmembrane transport"/>
    <property type="evidence" value="ECO:0007669"/>
    <property type="project" value="TreeGrafter"/>
</dbReference>
<dbReference type="SUPFAM" id="SSF56935">
    <property type="entry name" value="Porins"/>
    <property type="match status" value="1"/>
</dbReference>
<dbReference type="Gene3D" id="2.40.170.20">
    <property type="entry name" value="TonB-dependent receptor, beta-barrel domain"/>
    <property type="match status" value="1"/>
</dbReference>
<evidence type="ECO:0000313" key="15">
    <source>
        <dbReference type="Proteomes" id="UP000031246"/>
    </source>
</evidence>
<comment type="similarity">
    <text evidence="10 11">Belongs to the TonB-dependent receptor family.</text>
</comment>